<evidence type="ECO:0000256" key="11">
    <source>
        <dbReference type="SAM" id="Phobius"/>
    </source>
</evidence>
<evidence type="ECO:0000256" key="8">
    <source>
        <dbReference type="ARBA" id="ARBA00023136"/>
    </source>
</evidence>
<dbReference type="Gene3D" id="6.10.140.1330">
    <property type="match status" value="1"/>
</dbReference>
<dbReference type="PANTHER" id="PTHR10110">
    <property type="entry name" value="SODIUM/HYDROGEN EXCHANGER"/>
    <property type="match status" value="1"/>
</dbReference>
<feature type="domain" description="Cation/H+ exchanger transmembrane" evidence="12">
    <location>
        <begin position="15"/>
        <end position="324"/>
    </location>
</feature>
<keyword evidence="5 11" id="KW-1133">Transmembrane helix</keyword>
<evidence type="ECO:0000256" key="6">
    <source>
        <dbReference type="ARBA" id="ARBA00023053"/>
    </source>
</evidence>
<keyword evidence="4 11" id="KW-0812">Transmembrane</keyword>
<organism evidence="13 14">
    <name type="scientific">Microbacterium rhizosphaerae</name>
    <dbReference type="NCBI Taxonomy" id="1678237"/>
    <lineage>
        <taxon>Bacteria</taxon>
        <taxon>Bacillati</taxon>
        <taxon>Actinomycetota</taxon>
        <taxon>Actinomycetes</taxon>
        <taxon>Micrococcales</taxon>
        <taxon>Microbacteriaceae</taxon>
        <taxon>Microbacterium</taxon>
    </lineage>
</organism>
<keyword evidence="14" id="KW-1185">Reference proteome</keyword>
<dbReference type="Proteomes" id="UP001323798">
    <property type="component" value="Chromosome"/>
</dbReference>
<evidence type="ECO:0000256" key="3">
    <source>
        <dbReference type="ARBA" id="ARBA00022475"/>
    </source>
</evidence>
<keyword evidence="8 11" id="KW-0472">Membrane</keyword>
<evidence type="ECO:0000256" key="10">
    <source>
        <dbReference type="SAM" id="MobiDB-lite"/>
    </source>
</evidence>
<evidence type="ECO:0000256" key="4">
    <source>
        <dbReference type="ARBA" id="ARBA00022692"/>
    </source>
</evidence>
<evidence type="ECO:0000256" key="9">
    <source>
        <dbReference type="ARBA" id="ARBA00023201"/>
    </source>
</evidence>
<dbReference type="RefSeq" id="WP_320942532.1">
    <property type="nucleotide sequence ID" value="NZ_BAABEU010000003.1"/>
</dbReference>
<dbReference type="EMBL" id="CP139368">
    <property type="protein sequence ID" value="WPR89818.1"/>
    <property type="molecule type" value="Genomic_DNA"/>
</dbReference>
<keyword evidence="2" id="KW-0813">Transport</keyword>
<dbReference type="InterPro" id="IPR006153">
    <property type="entry name" value="Cation/H_exchanger_TM"/>
</dbReference>
<feature type="domain" description="Cation/H+ exchanger transmembrane" evidence="12">
    <location>
        <begin position="407"/>
        <end position="467"/>
    </location>
</feature>
<evidence type="ECO:0000256" key="1">
    <source>
        <dbReference type="ARBA" id="ARBA00004651"/>
    </source>
</evidence>
<feature type="transmembrane region" description="Helical" evidence="11">
    <location>
        <begin position="301"/>
        <end position="324"/>
    </location>
</feature>
<gene>
    <name evidence="13" type="ORF">SM116_00600</name>
</gene>
<keyword evidence="3" id="KW-1003">Cell membrane</keyword>
<evidence type="ECO:0000313" key="14">
    <source>
        <dbReference type="Proteomes" id="UP001323798"/>
    </source>
</evidence>
<name>A0ABZ0SMG4_9MICO</name>
<reference evidence="13 14" key="1">
    <citation type="submission" date="2023-11" db="EMBL/GenBank/DDBJ databases">
        <title>Genome sequence of Microbacterium rhizosphaerae KACC 19337.</title>
        <authorList>
            <person name="Choi H."/>
            <person name="Kim S."/>
            <person name="Kim Y."/>
            <person name="Kwon S.-W."/>
            <person name="Heo J."/>
        </authorList>
    </citation>
    <scope>NUCLEOTIDE SEQUENCE [LARGE SCALE GENOMIC DNA]</scope>
    <source>
        <strain evidence="13 14">KACC 19337</strain>
    </source>
</reference>
<feature type="region of interest" description="Disordered" evidence="10">
    <location>
        <begin position="350"/>
        <end position="377"/>
    </location>
</feature>
<evidence type="ECO:0000256" key="7">
    <source>
        <dbReference type="ARBA" id="ARBA00023065"/>
    </source>
</evidence>
<evidence type="ECO:0000259" key="12">
    <source>
        <dbReference type="Pfam" id="PF00999"/>
    </source>
</evidence>
<sequence length="589" mass="62762">MDLLVPVLLGVLAIAASSAVGRKLGVASPLLLLAVGIGVGYLPFVGTVTVNPEWILVGVLPPLLYSAAVNLPAIEFRRDLRPIAGLAVALVVISSLVLGVFFWAVVPGLGLPLGIALGAILSPTDAVATTIAKRLGIAPRVVTLLEGESLLNDATALVLLRTAIAAIASSFSLAETVGQFVWSVVIAIVIGAIVGWLSLRLRVWVRNSAANTAVSFTVPFIAYLPTEHLGGSGLVAAVVAGLVTSQLAPSRLTPEQRMSDTLNWRTIELVLEGAVFLLMGLELREIVRANLQSEEGLWHGTWLALVALAIVLAVRAGYVAFVVWSQGRRARRLDRDRLEAFSDRLDAVESGDTAPVELPDRPPSAVTPRRMPHRTLPTDPVQRERFLGIARTRVTRALADVDYYQGAPLDWRQGAVIVWGGMRGVVTLAAAQTLPRDDERALLVFVAFLVAAVSLTLQGFTLPVLVRRLGLADGEAEPVGGGRDQLQDELRTAAASALVSGELLDSDGHPFDADLTTRLGARLAERSANDDSEFTRTALELRLAVIGAMRARLEELTHDGTFATAVLRHARAELDADEIGVQLRMDAPG</sequence>
<dbReference type="PANTHER" id="PTHR10110:SF86">
    <property type="entry name" value="SODIUM_HYDROGEN EXCHANGER 7"/>
    <property type="match status" value="1"/>
</dbReference>
<evidence type="ECO:0000256" key="5">
    <source>
        <dbReference type="ARBA" id="ARBA00022989"/>
    </source>
</evidence>
<feature type="transmembrane region" description="Helical" evidence="11">
    <location>
        <begin position="54"/>
        <end position="71"/>
    </location>
</feature>
<evidence type="ECO:0000256" key="2">
    <source>
        <dbReference type="ARBA" id="ARBA00022448"/>
    </source>
</evidence>
<keyword evidence="9" id="KW-0739">Sodium transport</keyword>
<keyword evidence="7" id="KW-0406">Ion transport</keyword>
<evidence type="ECO:0000313" key="13">
    <source>
        <dbReference type="EMBL" id="WPR89818.1"/>
    </source>
</evidence>
<proteinExistence type="predicted"/>
<feature type="transmembrane region" description="Helical" evidence="11">
    <location>
        <begin position="83"/>
        <end position="105"/>
    </location>
</feature>
<feature type="transmembrane region" description="Helical" evidence="11">
    <location>
        <begin position="441"/>
        <end position="460"/>
    </location>
</feature>
<keyword evidence="6" id="KW-0915">Sodium</keyword>
<feature type="transmembrane region" description="Helical" evidence="11">
    <location>
        <begin position="180"/>
        <end position="197"/>
    </location>
</feature>
<protein>
    <submittedName>
        <fullName evidence="13">Sodium:proton antiporter</fullName>
    </submittedName>
</protein>
<accession>A0ABZ0SMG4</accession>
<comment type="subcellular location">
    <subcellularLocation>
        <location evidence="1">Cell membrane</location>
        <topology evidence="1">Multi-pass membrane protein</topology>
    </subcellularLocation>
</comment>
<dbReference type="InterPro" id="IPR018422">
    <property type="entry name" value="Cation/H_exchanger_CPA1"/>
</dbReference>
<dbReference type="Pfam" id="PF00999">
    <property type="entry name" value="Na_H_Exchanger"/>
    <property type="match status" value="2"/>
</dbReference>